<dbReference type="GO" id="GO:0020037">
    <property type="term" value="F:heme binding"/>
    <property type="evidence" value="ECO:0007669"/>
    <property type="project" value="InterPro"/>
</dbReference>
<dbReference type="PANTHER" id="PTHR24304:SF2">
    <property type="entry name" value="24-HYDROXYCHOLESTEROL 7-ALPHA-HYDROXYLASE"/>
    <property type="match status" value="1"/>
</dbReference>
<evidence type="ECO:0000256" key="6">
    <source>
        <dbReference type="ARBA" id="ARBA00023033"/>
    </source>
</evidence>
<keyword evidence="6" id="KW-0503">Monooxygenase</keyword>
<dbReference type="CDD" id="cd11040">
    <property type="entry name" value="CYP7_CYP8-like"/>
    <property type="match status" value="1"/>
</dbReference>
<reference evidence="9" key="1">
    <citation type="submission" date="2016-02" db="EMBL/GenBank/DDBJ databases">
        <title>Draft genome sequence of Microdochium bolleyi, a fungal endophyte of beachgrass.</title>
        <authorList>
            <consortium name="DOE Joint Genome Institute"/>
            <person name="David A.S."/>
            <person name="May G."/>
            <person name="Haridas S."/>
            <person name="Lim J."/>
            <person name="Wang M."/>
            <person name="Labutti K."/>
            <person name="Lipzen A."/>
            <person name="Barry K."/>
            <person name="Grigoriev I.V."/>
        </authorList>
    </citation>
    <scope>NUCLEOTIDE SEQUENCE [LARGE SCALE GENOMIC DNA]</scope>
    <source>
        <strain evidence="9">J235TASD1</strain>
    </source>
</reference>
<evidence type="ECO:0000313" key="9">
    <source>
        <dbReference type="Proteomes" id="UP000070501"/>
    </source>
</evidence>
<organism evidence="8 9">
    <name type="scientific">Microdochium bolleyi</name>
    <dbReference type="NCBI Taxonomy" id="196109"/>
    <lineage>
        <taxon>Eukaryota</taxon>
        <taxon>Fungi</taxon>
        <taxon>Dikarya</taxon>
        <taxon>Ascomycota</taxon>
        <taxon>Pezizomycotina</taxon>
        <taxon>Sordariomycetes</taxon>
        <taxon>Xylariomycetidae</taxon>
        <taxon>Xylariales</taxon>
        <taxon>Microdochiaceae</taxon>
        <taxon>Microdochium</taxon>
    </lineage>
</organism>
<dbReference type="EMBL" id="KQ964254">
    <property type="protein sequence ID" value="KXJ89919.1"/>
    <property type="molecule type" value="Genomic_DNA"/>
</dbReference>
<feature type="binding site" description="axial binding residue" evidence="7">
    <location>
        <position position="525"/>
    </location>
    <ligand>
        <name>heme</name>
        <dbReference type="ChEBI" id="CHEBI:30413"/>
    </ligand>
    <ligandPart>
        <name>Fe</name>
        <dbReference type="ChEBI" id="CHEBI:18248"/>
    </ligandPart>
</feature>
<dbReference type="InterPro" id="IPR002403">
    <property type="entry name" value="Cyt_P450_E_grp-IV"/>
</dbReference>
<dbReference type="PRINTS" id="PR00465">
    <property type="entry name" value="EP450IV"/>
</dbReference>
<dbReference type="GO" id="GO:0008395">
    <property type="term" value="F:steroid hydroxylase activity"/>
    <property type="evidence" value="ECO:0007669"/>
    <property type="project" value="TreeGrafter"/>
</dbReference>
<dbReference type="Gene3D" id="1.10.630.10">
    <property type="entry name" value="Cytochrome P450"/>
    <property type="match status" value="1"/>
</dbReference>
<keyword evidence="4 7" id="KW-0479">Metal-binding</keyword>
<evidence type="ECO:0000256" key="5">
    <source>
        <dbReference type="ARBA" id="ARBA00023004"/>
    </source>
</evidence>
<dbReference type="InterPro" id="IPR036396">
    <property type="entry name" value="Cyt_P450_sf"/>
</dbReference>
<sequence length="579" mass="64312">MASPASSWPLCSSIPMAQPLCVLVAIAACLVGICTLTYALTTIRYHLALHRIRHTPDVRPPVIPYAIPWLGSSLAFLTPHPGKFYRDVLSRRFPPPGGFFGAVLAGEVNHIVYSPRAVAALFKVKSSVAHREHLTHDILTKTLRVSEADYARMAHGGGLAKMQRDEEMNQELLLRQSAVNELTGTYVAFLKAELLRHCGEGEDTLEVDLYAWLQEHMFRPSVKAFMGDRMEHLYADFASDFWKFENGMLNMLFGIPRFISPQPYTVRDRLVENITRWVEQGDTLLASEGKGRPDRYSPAAEWEPVWGSRLSRARQARWVSEGLTTQGRASMEMGFVFGLASNVIPATGWMLIHILDPKNPELLPRVLNELRRAVITPKYNTGKATTTTLDDINLDINILIAQPLLMSIYQEVMRRYVDVLVARKAEQDVRLPLDSVASDNKTPQMLIVRKGETIITPNIVSQGDPAFFVDPPPEVFDAERFLVPAASSTTTTQEGGESRWADEYAFSTASSAHKFWPYGGGKTICPGRVFAKQEILATVAMVLLGFDVEPVEDAKGRWEIPGFAKVYGGSGTIPPGGDV</sequence>
<dbReference type="Pfam" id="PF00067">
    <property type="entry name" value="p450"/>
    <property type="match status" value="1"/>
</dbReference>
<dbReference type="InterPro" id="IPR001128">
    <property type="entry name" value="Cyt_P450"/>
</dbReference>
<keyword evidence="9" id="KW-1185">Reference proteome</keyword>
<dbReference type="AlphaFoldDB" id="A0A136IYP1"/>
<evidence type="ECO:0000256" key="2">
    <source>
        <dbReference type="ARBA" id="ARBA00010617"/>
    </source>
</evidence>
<dbReference type="OrthoDB" id="3366823at2759"/>
<keyword evidence="5 7" id="KW-0408">Iron</keyword>
<dbReference type="GO" id="GO:0005506">
    <property type="term" value="F:iron ion binding"/>
    <property type="evidence" value="ECO:0007669"/>
    <property type="project" value="InterPro"/>
</dbReference>
<gene>
    <name evidence="8" type="ORF">Micbo1qcDRAFT_165297</name>
</gene>
<keyword evidence="6" id="KW-0560">Oxidoreductase</keyword>
<dbReference type="PANTHER" id="PTHR24304">
    <property type="entry name" value="CYTOCHROME P450 FAMILY 7"/>
    <property type="match status" value="1"/>
</dbReference>
<proteinExistence type="inferred from homology"/>
<name>A0A136IYP1_9PEZI</name>
<dbReference type="InParanoid" id="A0A136IYP1"/>
<keyword evidence="3 7" id="KW-0349">Heme</keyword>
<accession>A0A136IYP1</accession>
<dbReference type="STRING" id="196109.A0A136IYP1"/>
<evidence type="ECO:0000256" key="4">
    <source>
        <dbReference type="ARBA" id="ARBA00022723"/>
    </source>
</evidence>
<evidence type="ECO:0000256" key="7">
    <source>
        <dbReference type="PIRSR" id="PIRSR602403-1"/>
    </source>
</evidence>
<evidence type="ECO:0000256" key="1">
    <source>
        <dbReference type="ARBA" id="ARBA00001971"/>
    </source>
</evidence>
<evidence type="ECO:0000313" key="8">
    <source>
        <dbReference type="EMBL" id="KXJ89919.1"/>
    </source>
</evidence>
<evidence type="ECO:0000256" key="3">
    <source>
        <dbReference type="ARBA" id="ARBA00022617"/>
    </source>
</evidence>
<feature type="non-terminal residue" evidence="8">
    <location>
        <position position="579"/>
    </location>
</feature>
<comment type="similarity">
    <text evidence="2">Belongs to the cytochrome P450 family.</text>
</comment>
<comment type="cofactor">
    <cofactor evidence="1 7">
        <name>heme</name>
        <dbReference type="ChEBI" id="CHEBI:30413"/>
    </cofactor>
</comment>
<dbReference type="InterPro" id="IPR050529">
    <property type="entry name" value="CYP450_sterol_14alpha_dmase"/>
</dbReference>
<dbReference type="Proteomes" id="UP000070501">
    <property type="component" value="Unassembled WGS sequence"/>
</dbReference>
<protein>
    <submittedName>
        <fullName evidence="8">Cytochrome P450</fullName>
    </submittedName>
</protein>
<dbReference type="SUPFAM" id="SSF48264">
    <property type="entry name" value="Cytochrome P450"/>
    <property type="match status" value="1"/>
</dbReference>
<dbReference type="GO" id="GO:0016705">
    <property type="term" value="F:oxidoreductase activity, acting on paired donors, with incorporation or reduction of molecular oxygen"/>
    <property type="evidence" value="ECO:0007669"/>
    <property type="project" value="InterPro"/>
</dbReference>